<sequence length="67" mass="6955">MDIDRLGRISGEIVGWFIVAVAIYRAAAVYLDPNTPDKALVACTALPVAALGLAIAIAGRTVNSQSN</sequence>
<protein>
    <submittedName>
        <fullName evidence="2">Uncharacterized protein</fullName>
    </submittedName>
</protein>
<feature type="transmembrane region" description="Helical" evidence="1">
    <location>
        <begin position="9"/>
        <end position="27"/>
    </location>
</feature>
<dbReference type="AlphaFoldDB" id="A0A1F4YGW5"/>
<proteinExistence type="predicted"/>
<keyword evidence="1" id="KW-1133">Transmembrane helix</keyword>
<name>A0A1F4YGW5_9BACT</name>
<accession>A0A1F4YGW5</accession>
<evidence type="ECO:0000313" key="3">
    <source>
        <dbReference type="Proteomes" id="UP000178176"/>
    </source>
</evidence>
<feature type="transmembrane region" description="Helical" evidence="1">
    <location>
        <begin position="39"/>
        <end position="59"/>
    </location>
</feature>
<dbReference type="EMBL" id="MEXH01000001">
    <property type="protein sequence ID" value="OGC93235.1"/>
    <property type="molecule type" value="Genomic_DNA"/>
</dbReference>
<keyword evidence="1" id="KW-0472">Membrane</keyword>
<reference evidence="2 3" key="1">
    <citation type="journal article" date="2016" name="Nat. Commun.">
        <title>Thousands of microbial genomes shed light on interconnected biogeochemical processes in an aquifer system.</title>
        <authorList>
            <person name="Anantharaman K."/>
            <person name="Brown C.T."/>
            <person name="Hug L.A."/>
            <person name="Sharon I."/>
            <person name="Castelle C.J."/>
            <person name="Probst A.J."/>
            <person name="Thomas B.C."/>
            <person name="Singh A."/>
            <person name="Wilkins M.J."/>
            <person name="Karaoz U."/>
            <person name="Brodie E.L."/>
            <person name="Williams K.H."/>
            <person name="Hubbard S.S."/>
            <person name="Banfield J.F."/>
        </authorList>
    </citation>
    <scope>NUCLEOTIDE SEQUENCE [LARGE SCALE GENOMIC DNA]</scope>
</reference>
<evidence type="ECO:0000313" key="2">
    <source>
        <dbReference type="EMBL" id="OGC93235.1"/>
    </source>
</evidence>
<dbReference type="Proteomes" id="UP000178176">
    <property type="component" value="Unassembled WGS sequence"/>
</dbReference>
<organism evidence="2 3">
    <name type="scientific">Candidatus Amesbacteria bacterium RIFCSPHIGHO2_01_FULL_48_32b</name>
    <dbReference type="NCBI Taxonomy" id="1797253"/>
    <lineage>
        <taxon>Bacteria</taxon>
        <taxon>Candidatus Amesiibacteriota</taxon>
    </lineage>
</organism>
<comment type="caution">
    <text evidence="2">The sequence shown here is derived from an EMBL/GenBank/DDBJ whole genome shotgun (WGS) entry which is preliminary data.</text>
</comment>
<evidence type="ECO:0000256" key="1">
    <source>
        <dbReference type="SAM" id="Phobius"/>
    </source>
</evidence>
<gene>
    <name evidence="2" type="ORF">A2876_05015</name>
</gene>
<keyword evidence="1" id="KW-0812">Transmembrane</keyword>